<dbReference type="InterPro" id="IPR018933">
    <property type="entry name" value="Netrin_module_non-TIMP"/>
</dbReference>
<keyword evidence="2" id="KW-0964">Secreted</keyword>
<dbReference type="Gene3D" id="2.40.50.120">
    <property type="match status" value="1"/>
</dbReference>
<evidence type="ECO:0000259" key="4">
    <source>
        <dbReference type="PROSITE" id="PS50189"/>
    </source>
</evidence>
<accession>A0A4Z2G3U4</accession>
<sequence>MYLILTFLYVFSYILITGTYDVNSLNKLCTFLSQLHCRESLDLKKGKEYLIMGASKDIYIDEEKTFQYLLGEKTWIEYWPTDAEGQTDEYRVPYLEIEVMVMHYQTFGCEH</sequence>
<dbReference type="EMBL" id="SRLO01000741">
    <property type="protein sequence ID" value="TNN47474.1"/>
    <property type="molecule type" value="Genomic_DNA"/>
</dbReference>
<dbReference type="InterPro" id="IPR001134">
    <property type="entry name" value="Netrin_domain"/>
</dbReference>
<dbReference type="OrthoDB" id="6359008at2759"/>
<keyword evidence="6" id="KW-1185">Reference proteome</keyword>
<feature type="domain" description="NTR" evidence="4">
    <location>
        <begin position="1"/>
        <end position="109"/>
    </location>
</feature>
<dbReference type="Proteomes" id="UP000314294">
    <property type="component" value="Unassembled WGS sequence"/>
</dbReference>
<reference evidence="5 6" key="1">
    <citation type="submission" date="2019-03" db="EMBL/GenBank/DDBJ databases">
        <title>First draft genome of Liparis tanakae, snailfish: a comprehensive survey of snailfish specific genes.</title>
        <authorList>
            <person name="Kim W."/>
            <person name="Song I."/>
            <person name="Jeong J.-H."/>
            <person name="Kim D."/>
            <person name="Kim S."/>
            <person name="Ryu S."/>
            <person name="Song J.Y."/>
            <person name="Lee S.K."/>
        </authorList>
    </citation>
    <scope>NUCLEOTIDE SEQUENCE [LARGE SCALE GENOMIC DNA]</scope>
    <source>
        <tissue evidence="5">Muscle</tissue>
    </source>
</reference>
<proteinExistence type="predicted"/>
<evidence type="ECO:0000313" key="6">
    <source>
        <dbReference type="Proteomes" id="UP000314294"/>
    </source>
</evidence>
<organism evidence="5 6">
    <name type="scientific">Liparis tanakae</name>
    <name type="common">Tanaka's snailfish</name>
    <dbReference type="NCBI Taxonomy" id="230148"/>
    <lineage>
        <taxon>Eukaryota</taxon>
        <taxon>Metazoa</taxon>
        <taxon>Chordata</taxon>
        <taxon>Craniata</taxon>
        <taxon>Vertebrata</taxon>
        <taxon>Euteleostomi</taxon>
        <taxon>Actinopterygii</taxon>
        <taxon>Neopterygii</taxon>
        <taxon>Teleostei</taxon>
        <taxon>Neoteleostei</taxon>
        <taxon>Acanthomorphata</taxon>
        <taxon>Eupercaria</taxon>
        <taxon>Perciformes</taxon>
        <taxon>Cottioidei</taxon>
        <taxon>Cottales</taxon>
        <taxon>Liparidae</taxon>
        <taxon>Liparis</taxon>
    </lineage>
</organism>
<keyword evidence="3" id="KW-1015">Disulfide bond</keyword>
<dbReference type="SMART" id="SM00643">
    <property type="entry name" value="C345C"/>
    <property type="match status" value="1"/>
</dbReference>
<gene>
    <name evidence="5" type="primary">c3_12</name>
    <name evidence="5" type="ORF">EYF80_042322</name>
</gene>
<comment type="subcellular location">
    <subcellularLocation>
        <location evidence="1">Secreted</location>
    </subcellularLocation>
</comment>
<evidence type="ECO:0000313" key="5">
    <source>
        <dbReference type="EMBL" id="TNN47474.1"/>
    </source>
</evidence>
<comment type="caution">
    <text evidence="5">The sequence shown here is derived from an EMBL/GenBank/DDBJ whole genome shotgun (WGS) entry which is preliminary data.</text>
</comment>
<evidence type="ECO:0000256" key="3">
    <source>
        <dbReference type="ARBA" id="ARBA00023157"/>
    </source>
</evidence>
<dbReference type="SUPFAM" id="SSF50242">
    <property type="entry name" value="TIMP-like"/>
    <property type="match status" value="1"/>
</dbReference>
<dbReference type="AlphaFoldDB" id="A0A4Z2G3U4"/>
<dbReference type="GO" id="GO:0005576">
    <property type="term" value="C:extracellular region"/>
    <property type="evidence" value="ECO:0007669"/>
    <property type="project" value="UniProtKB-SubCell"/>
</dbReference>
<evidence type="ECO:0000256" key="2">
    <source>
        <dbReference type="ARBA" id="ARBA00022525"/>
    </source>
</evidence>
<dbReference type="InterPro" id="IPR008993">
    <property type="entry name" value="TIMP-like_OB-fold"/>
</dbReference>
<dbReference type="PROSITE" id="PS50189">
    <property type="entry name" value="NTR"/>
    <property type="match status" value="1"/>
</dbReference>
<protein>
    <submittedName>
        <fullName evidence="5">Complement C3</fullName>
    </submittedName>
</protein>
<dbReference type="Pfam" id="PF01759">
    <property type="entry name" value="NTR"/>
    <property type="match status" value="1"/>
</dbReference>
<name>A0A4Z2G3U4_9TELE</name>
<evidence type="ECO:0000256" key="1">
    <source>
        <dbReference type="ARBA" id="ARBA00004613"/>
    </source>
</evidence>